<dbReference type="GO" id="GO:0005975">
    <property type="term" value="P:carbohydrate metabolic process"/>
    <property type="evidence" value="ECO:0007669"/>
    <property type="project" value="InterPro"/>
</dbReference>
<name>G6B0R6_9BACT</name>
<gene>
    <name evidence="3" type="ORF">HMPREF0673_02484</name>
</gene>
<dbReference type="SUPFAM" id="SSF81296">
    <property type="entry name" value="E set domains"/>
    <property type="match status" value="1"/>
</dbReference>
<sequence>MKRIFVAMAALLASLSMSAQQNISFREGKLVSPQVNSDRTVTFRVKAPKAKSVKVLADWEQNDGQGTMKKGKDGVWEYTTPQLTSEMFTYRFDVDGVVSVDPVNPFTRRDVGNVFSIFYVGGGAADEYQVKNVAHGQVRTVWYHSNAGNADRRMNVYLPAGYGKTDKKYPVFYLLHGSGGDENAWLELGNISRIMDNLIAEGKCEPMIVVMPNGNFGKQAAAGETAENLNYKPMMTKFLPHYKDGLYEMAFPEIVNYVDATFNTIADKQHRAIAGLSMGGMHTLMIAVNYPDMFNYVGLYSAGVDFTQINMEAIPAYANLDGKLSKLAQSNPKLFWIACGNADRLMPFNKQLMERMNKDGLKYTFHESSRGHLWCNWRQYSLLFIPQLFK</sequence>
<evidence type="ECO:0000259" key="2">
    <source>
        <dbReference type="Pfam" id="PF02922"/>
    </source>
</evidence>
<dbReference type="GO" id="GO:0004553">
    <property type="term" value="F:hydrolase activity, hydrolyzing O-glycosyl compounds"/>
    <property type="evidence" value="ECO:0007669"/>
    <property type="project" value="InterPro"/>
</dbReference>
<proteinExistence type="predicted"/>
<dbReference type="CDD" id="cd11294">
    <property type="entry name" value="E_set_Esterase_like_N"/>
    <property type="match status" value="1"/>
</dbReference>
<dbReference type="GeneID" id="78337941"/>
<dbReference type="AlphaFoldDB" id="G6B0R6"/>
<dbReference type="Pfam" id="PF02922">
    <property type="entry name" value="CBM_48"/>
    <property type="match status" value="1"/>
</dbReference>
<feature type="signal peptide" evidence="1">
    <location>
        <begin position="1"/>
        <end position="19"/>
    </location>
</feature>
<dbReference type="EMBL" id="AFZZ01000213">
    <property type="protein sequence ID" value="EHJ37150.1"/>
    <property type="molecule type" value="Genomic_DNA"/>
</dbReference>
<dbReference type="eggNOG" id="COG2382">
    <property type="taxonomic scope" value="Bacteria"/>
</dbReference>
<dbReference type="Gene3D" id="3.40.50.1820">
    <property type="entry name" value="alpha/beta hydrolase"/>
    <property type="match status" value="1"/>
</dbReference>
<evidence type="ECO:0000313" key="4">
    <source>
        <dbReference type="Proteomes" id="UP000004407"/>
    </source>
</evidence>
<feature type="domain" description="Glycoside hydrolase family 13 N-terminal" evidence="2">
    <location>
        <begin position="37"/>
        <end position="95"/>
    </location>
</feature>
<dbReference type="PATRIC" id="fig|1002367.3.peg.2010"/>
<organism evidence="3 4">
    <name type="scientific">Leyella stercorea DSM 18206</name>
    <dbReference type="NCBI Taxonomy" id="1002367"/>
    <lineage>
        <taxon>Bacteria</taxon>
        <taxon>Pseudomonadati</taxon>
        <taxon>Bacteroidota</taxon>
        <taxon>Bacteroidia</taxon>
        <taxon>Bacteroidales</taxon>
        <taxon>Prevotellaceae</taxon>
        <taxon>Leyella</taxon>
    </lineage>
</organism>
<dbReference type="InterPro" id="IPR029058">
    <property type="entry name" value="AB_hydrolase_fold"/>
</dbReference>
<evidence type="ECO:0000256" key="1">
    <source>
        <dbReference type="SAM" id="SignalP"/>
    </source>
</evidence>
<accession>G6B0R6</accession>
<dbReference type="PANTHER" id="PTHR48098:SF1">
    <property type="entry name" value="DIACYLGLYCEROL ACYLTRANSFERASE_MYCOLYLTRANSFERASE AG85A"/>
    <property type="match status" value="1"/>
</dbReference>
<dbReference type="InterPro" id="IPR013783">
    <property type="entry name" value="Ig-like_fold"/>
</dbReference>
<dbReference type="Gene3D" id="2.60.40.10">
    <property type="entry name" value="Immunoglobulins"/>
    <property type="match status" value="1"/>
</dbReference>
<dbReference type="InterPro" id="IPR050583">
    <property type="entry name" value="Mycobacterial_A85_antigen"/>
</dbReference>
<protein>
    <submittedName>
        <fullName evidence="3">Isoamylase protein</fullName>
    </submittedName>
</protein>
<dbReference type="HOGENOM" id="CLU_037618_2_1_10"/>
<feature type="chain" id="PRO_5003485261" evidence="1">
    <location>
        <begin position="20"/>
        <end position="390"/>
    </location>
</feature>
<reference evidence="3 4" key="1">
    <citation type="submission" date="2011-08" db="EMBL/GenBank/DDBJ databases">
        <authorList>
            <person name="Weinstock G."/>
            <person name="Sodergren E."/>
            <person name="Clifton S."/>
            <person name="Fulton L."/>
            <person name="Fulton B."/>
            <person name="Courtney L."/>
            <person name="Fronick C."/>
            <person name="Harrison M."/>
            <person name="Strong C."/>
            <person name="Farmer C."/>
            <person name="Delahaunty K."/>
            <person name="Markovic C."/>
            <person name="Hall O."/>
            <person name="Minx P."/>
            <person name="Tomlinson C."/>
            <person name="Mitreva M."/>
            <person name="Hou S."/>
            <person name="Chen J."/>
            <person name="Wollam A."/>
            <person name="Pepin K.H."/>
            <person name="Johnson M."/>
            <person name="Bhonagiri V."/>
            <person name="Zhang X."/>
            <person name="Suruliraj S."/>
            <person name="Warren W."/>
            <person name="Chinwalla A."/>
            <person name="Mardis E.R."/>
            <person name="Wilson R.K."/>
        </authorList>
    </citation>
    <scope>NUCLEOTIDE SEQUENCE [LARGE SCALE GENOMIC DNA]</scope>
    <source>
        <strain evidence="3 4">DSM 18206</strain>
    </source>
</reference>
<evidence type="ECO:0000313" key="3">
    <source>
        <dbReference type="EMBL" id="EHJ37150.1"/>
    </source>
</evidence>
<dbReference type="RefSeq" id="WP_007902224.1">
    <property type="nucleotide sequence ID" value="NZ_JH379457.1"/>
</dbReference>
<dbReference type="InterPro" id="IPR000801">
    <property type="entry name" value="Esterase-like"/>
</dbReference>
<dbReference type="Pfam" id="PF00756">
    <property type="entry name" value="Esterase"/>
    <property type="match status" value="1"/>
</dbReference>
<keyword evidence="1" id="KW-0732">Signal</keyword>
<dbReference type="SUPFAM" id="SSF53474">
    <property type="entry name" value="alpha/beta-Hydrolases"/>
    <property type="match status" value="1"/>
</dbReference>
<dbReference type="InterPro" id="IPR014756">
    <property type="entry name" value="Ig_E-set"/>
</dbReference>
<dbReference type="Proteomes" id="UP000004407">
    <property type="component" value="Unassembled WGS sequence"/>
</dbReference>
<comment type="caution">
    <text evidence="3">The sequence shown here is derived from an EMBL/GenBank/DDBJ whole genome shotgun (WGS) entry which is preliminary data.</text>
</comment>
<dbReference type="InterPro" id="IPR004193">
    <property type="entry name" value="Glyco_hydro_13_N"/>
</dbReference>
<dbReference type="PANTHER" id="PTHR48098">
    <property type="entry name" value="ENTEROCHELIN ESTERASE-RELATED"/>
    <property type="match status" value="1"/>
</dbReference>
<dbReference type="GO" id="GO:0016747">
    <property type="term" value="F:acyltransferase activity, transferring groups other than amino-acyl groups"/>
    <property type="evidence" value="ECO:0007669"/>
    <property type="project" value="TreeGrafter"/>
</dbReference>